<dbReference type="SUPFAM" id="SSF55729">
    <property type="entry name" value="Acyl-CoA N-acyltransferases (Nat)"/>
    <property type="match status" value="1"/>
</dbReference>
<evidence type="ECO:0000313" key="2">
    <source>
        <dbReference type="Proteomes" id="UP001596250"/>
    </source>
</evidence>
<dbReference type="InterPro" id="IPR016181">
    <property type="entry name" value="Acyl_CoA_acyltransferase"/>
</dbReference>
<reference evidence="2" key="1">
    <citation type="journal article" date="2019" name="Int. J. Syst. Evol. Microbiol.">
        <title>The Global Catalogue of Microorganisms (GCM) 10K type strain sequencing project: providing services to taxonomists for standard genome sequencing and annotation.</title>
        <authorList>
            <consortium name="The Broad Institute Genomics Platform"/>
            <consortium name="The Broad Institute Genome Sequencing Center for Infectious Disease"/>
            <person name="Wu L."/>
            <person name="Ma J."/>
        </authorList>
    </citation>
    <scope>NUCLEOTIDE SEQUENCE [LARGE SCALE GENOMIC DNA]</scope>
    <source>
        <strain evidence="2">CCM 8749</strain>
    </source>
</reference>
<sequence length="95" mass="11229">MSEQVKVIQFLKGARVYLRPLSLADTDLYSSMLYYPEARRLTGTQKTFTKEQIARYIEAKGQDNFKLWHDLSCWFVVDKHGGTRYINFKLKISKF</sequence>
<accession>A0ABW1IUA2</accession>
<comment type="caution">
    <text evidence="1">The sequence shown here is derived from an EMBL/GenBank/DDBJ whole genome shotgun (WGS) entry which is preliminary data.</text>
</comment>
<dbReference type="EMBL" id="JBHSQV010000182">
    <property type="protein sequence ID" value="MFC5988554.1"/>
    <property type="molecule type" value="Genomic_DNA"/>
</dbReference>
<protein>
    <recommendedName>
        <fullName evidence="3">N-acetyltransferase domain-containing protein</fullName>
    </recommendedName>
</protein>
<proteinExistence type="predicted"/>
<evidence type="ECO:0008006" key="3">
    <source>
        <dbReference type="Google" id="ProtNLM"/>
    </source>
</evidence>
<name>A0ABW1IUA2_9BACL</name>
<dbReference type="Gene3D" id="3.40.630.30">
    <property type="match status" value="1"/>
</dbReference>
<evidence type="ECO:0000313" key="1">
    <source>
        <dbReference type="EMBL" id="MFC5988554.1"/>
    </source>
</evidence>
<dbReference type="Proteomes" id="UP001596250">
    <property type="component" value="Unassembled WGS sequence"/>
</dbReference>
<dbReference type="RefSeq" id="WP_379896028.1">
    <property type="nucleotide sequence ID" value="NZ_CBCSCT010000011.1"/>
</dbReference>
<organism evidence="1 2">
    <name type="scientific">Marinicrinis lubricantis</name>
    <dbReference type="NCBI Taxonomy" id="2086470"/>
    <lineage>
        <taxon>Bacteria</taxon>
        <taxon>Bacillati</taxon>
        <taxon>Bacillota</taxon>
        <taxon>Bacilli</taxon>
        <taxon>Bacillales</taxon>
        <taxon>Paenibacillaceae</taxon>
    </lineage>
</organism>
<keyword evidence="2" id="KW-1185">Reference proteome</keyword>
<gene>
    <name evidence="1" type="ORF">ACFPXP_19295</name>
</gene>